<dbReference type="EMBL" id="FCON02000052">
    <property type="protein sequence ID" value="SAL73316.1"/>
    <property type="molecule type" value="Genomic_DNA"/>
</dbReference>
<reference evidence="7" key="1">
    <citation type="submission" date="2016-01" db="EMBL/GenBank/DDBJ databases">
        <authorList>
            <person name="Peeters C."/>
        </authorList>
    </citation>
    <scope>NUCLEOTIDE SEQUENCE [LARGE SCALE GENOMIC DNA]</scope>
    <source>
        <strain evidence="7">LMG 22940</strain>
    </source>
</reference>
<dbReference type="Gene3D" id="3.10.450.230">
    <property type="entry name" value="VirB8 protein"/>
    <property type="match status" value="1"/>
</dbReference>
<comment type="subcellular location">
    <subcellularLocation>
        <location evidence="1">Membrane</location>
        <topology evidence="1">Single-pass membrane protein</topology>
    </subcellularLocation>
</comment>
<organism evidence="7 8">
    <name type="scientific">Caballeronia choica</name>
    <dbReference type="NCBI Taxonomy" id="326476"/>
    <lineage>
        <taxon>Bacteria</taxon>
        <taxon>Pseudomonadati</taxon>
        <taxon>Pseudomonadota</taxon>
        <taxon>Betaproteobacteria</taxon>
        <taxon>Burkholderiales</taxon>
        <taxon>Burkholderiaceae</taxon>
        <taxon>Caballeronia</taxon>
    </lineage>
</organism>
<comment type="caution">
    <text evidence="7">The sequence shown here is derived from an EMBL/GenBank/DDBJ whole genome shotgun (WGS) entry which is preliminary data.</text>
</comment>
<dbReference type="RefSeq" id="WP_087646485.1">
    <property type="nucleotide sequence ID" value="NZ_FCON02000052.1"/>
</dbReference>
<evidence type="ECO:0000313" key="8">
    <source>
        <dbReference type="Proteomes" id="UP000054770"/>
    </source>
</evidence>
<gene>
    <name evidence="7" type="ORF">AWB68_04408</name>
</gene>
<evidence type="ECO:0000256" key="4">
    <source>
        <dbReference type="ARBA" id="ARBA00023136"/>
    </source>
</evidence>
<evidence type="ECO:0000256" key="2">
    <source>
        <dbReference type="ARBA" id="ARBA00022692"/>
    </source>
</evidence>
<keyword evidence="2 5" id="KW-0812">Transmembrane</keyword>
<keyword evidence="8" id="KW-1185">Reference proteome</keyword>
<dbReference type="InterPro" id="IPR007430">
    <property type="entry name" value="VirB8"/>
</dbReference>
<name>A0A158JWU6_9BURK</name>
<evidence type="ECO:0000313" key="7">
    <source>
        <dbReference type="EMBL" id="SAL73316.1"/>
    </source>
</evidence>
<evidence type="ECO:0000256" key="5">
    <source>
        <dbReference type="SAM" id="Phobius"/>
    </source>
</evidence>
<keyword evidence="4 5" id="KW-0472">Membrane</keyword>
<evidence type="ECO:0000259" key="6">
    <source>
        <dbReference type="Pfam" id="PF04335"/>
    </source>
</evidence>
<dbReference type="GO" id="GO:0016020">
    <property type="term" value="C:membrane"/>
    <property type="evidence" value="ECO:0007669"/>
    <property type="project" value="UniProtKB-SubCell"/>
</dbReference>
<dbReference type="InterPro" id="IPR032710">
    <property type="entry name" value="NTF2-like_dom_sf"/>
</dbReference>
<dbReference type="AlphaFoldDB" id="A0A158JWU6"/>
<keyword evidence="3 5" id="KW-1133">Transmembrane helix</keyword>
<dbReference type="CDD" id="cd16424">
    <property type="entry name" value="VirB8"/>
    <property type="match status" value="1"/>
</dbReference>
<dbReference type="SUPFAM" id="SSF54427">
    <property type="entry name" value="NTF2-like"/>
    <property type="match status" value="1"/>
</dbReference>
<protein>
    <submittedName>
        <fullName evidence="7">VirB8 protein</fullName>
    </submittedName>
</protein>
<evidence type="ECO:0000256" key="3">
    <source>
        <dbReference type="ARBA" id="ARBA00022989"/>
    </source>
</evidence>
<feature type="transmembrane region" description="Helical" evidence="5">
    <location>
        <begin position="36"/>
        <end position="56"/>
    </location>
</feature>
<accession>A0A158JWU6</accession>
<proteinExistence type="predicted"/>
<dbReference type="OrthoDB" id="8994690at2"/>
<sequence>MVSAIIQKSSRVRNAPAPDIPPAESNEAIRVSRNRAYLLALAAWPIAGLALASMAYDKANLEYVPPVVLTLDRNNHVAKSEIGTPTVLSAKDAVIESELARYVTERYTLDRAFRQDHIDYVRLHSASDVADRFNHEMDAKNRDNPYYSIAETTVRRVKEVRVRILDRDDRKAEATFTTYSDGNSDSKTVYWHVLVRYDFVKQALTPQNRYINGTGFMVTGFEPNTEPGAPAPPGG</sequence>
<feature type="domain" description="Bacterial virulence protein VirB8" evidence="6">
    <location>
        <begin position="24"/>
        <end position="222"/>
    </location>
</feature>
<evidence type="ECO:0000256" key="1">
    <source>
        <dbReference type="ARBA" id="ARBA00004167"/>
    </source>
</evidence>
<dbReference type="Proteomes" id="UP000054770">
    <property type="component" value="Unassembled WGS sequence"/>
</dbReference>
<dbReference type="Pfam" id="PF04335">
    <property type="entry name" value="VirB8"/>
    <property type="match status" value="1"/>
</dbReference>